<dbReference type="Gene3D" id="3.40.50.300">
    <property type="entry name" value="P-loop containing nucleotide triphosphate hydrolases"/>
    <property type="match status" value="1"/>
</dbReference>
<reference evidence="8" key="1">
    <citation type="submission" date="2025-08" db="UniProtKB">
        <authorList>
            <consortium name="RefSeq"/>
        </authorList>
    </citation>
    <scope>IDENTIFICATION</scope>
</reference>
<evidence type="ECO:0000256" key="2">
    <source>
        <dbReference type="ARBA" id="ARBA00022768"/>
    </source>
</evidence>
<dbReference type="InterPro" id="IPR005225">
    <property type="entry name" value="Small_GTP-bd"/>
</dbReference>
<dbReference type="GO" id="GO:0032790">
    <property type="term" value="P:ribosome disassembly"/>
    <property type="evidence" value="ECO:0007669"/>
    <property type="project" value="TreeGrafter"/>
</dbReference>
<dbReference type="SUPFAM" id="SSF52540">
    <property type="entry name" value="P-loop containing nucleoside triphosphate hydrolases"/>
    <property type="match status" value="1"/>
</dbReference>
<evidence type="ECO:0000256" key="4">
    <source>
        <dbReference type="ARBA" id="ARBA00023128"/>
    </source>
</evidence>
<dbReference type="InterPro" id="IPR041095">
    <property type="entry name" value="EFG_II"/>
</dbReference>
<dbReference type="InterPro" id="IPR031157">
    <property type="entry name" value="G_TR_CS"/>
</dbReference>
<dbReference type="CDD" id="cd03713">
    <property type="entry name" value="EFG_mtEFG_C"/>
    <property type="match status" value="1"/>
</dbReference>
<dbReference type="GO" id="GO:0005525">
    <property type="term" value="F:GTP binding"/>
    <property type="evidence" value="ECO:0007669"/>
    <property type="project" value="UniProtKB-KW"/>
</dbReference>
<keyword evidence="3" id="KW-0648">Protein biosynthesis</keyword>
<dbReference type="CDD" id="cd01886">
    <property type="entry name" value="EF-G"/>
    <property type="match status" value="1"/>
</dbReference>
<proteinExistence type="predicted"/>
<dbReference type="Pfam" id="PF03764">
    <property type="entry name" value="EFG_IV"/>
    <property type="match status" value="1"/>
</dbReference>
<dbReference type="InterPro" id="IPR027417">
    <property type="entry name" value="P-loop_NTPase"/>
</dbReference>
<dbReference type="FunFam" id="3.40.50.300:FF:000514">
    <property type="entry name" value="Ribosome-releasing factor 2, mitochondrial"/>
    <property type="match status" value="1"/>
</dbReference>
<evidence type="ECO:0000259" key="6">
    <source>
        <dbReference type="PROSITE" id="PS51722"/>
    </source>
</evidence>
<dbReference type="KEGG" id="goe:100898594"/>
<dbReference type="GO" id="GO:0003924">
    <property type="term" value="F:GTPase activity"/>
    <property type="evidence" value="ECO:0007669"/>
    <property type="project" value="InterPro"/>
</dbReference>
<dbReference type="InterPro" id="IPR014721">
    <property type="entry name" value="Ribsml_uS5_D2-typ_fold_subgr"/>
</dbReference>
<dbReference type="PROSITE" id="PS51722">
    <property type="entry name" value="G_TR_2"/>
    <property type="match status" value="1"/>
</dbReference>
<keyword evidence="4" id="KW-0496">Mitochondrion</keyword>
<evidence type="ECO:0000256" key="1">
    <source>
        <dbReference type="ARBA" id="ARBA00022741"/>
    </source>
</evidence>
<dbReference type="PRINTS" id="PR00315">
    <property type="entry name" value="ELONGATNFCT"/>
</dbReference>
<protein>
    <submittedName>
        <fullName evidence="8">Ribosome-releasing factor 2, mitochondrial</fullName>
    </submittedName>
</protein>
<dbReference type="Gene3D" id="3.30.230.10">
    <property type="match status" value="1"/>
</dbReference>
<dbReference type="InterPro" id="IPR035647">
    <property type="entry name" value="EFG_III/V"/>
</dbReference>
<keyword evidence="1" id="KW-0547">Nucleotide-binding</keyword>
<dbReference type="SMART" id="SM00838">
    <property type="entry name" value="EFG_C"/>
    <property type="match status" value="1"/>
</dbReference>
<keyword evidence="2" id="KW-0251">Elongation factor</keyword>
<dbReference type="GO" id="GO:0032543">
    <property type="term" value="P:mitochondrial translation"/>
    <property type="evidence" value="ECO:0007669"/>
    <property type="project" value="TreeGrafter"/>
</dbReference>
<dbReference type="InterPro" id="IPR009000">
    <property type="entry name" value="Transl_B-barrel_sf"/>
</dbReference>
<sequence>MKLFHFVTRFTWARKIASRSYSSQVDLSKIRNIGIIAHIDAGKTTTTERMLFYSGFSPSMGEVHDGDTITDYMPQERERGITITSATITFPWRGHKINLIDTPGHVDFTVEVERSLRVLDGAVTILDASAGVEAQTLTVWRQANRYRIPRIIYLNKMDKPRANFDYCLADIESKLDLKPLICQIPSINPKTKQFCGVFDVVNMTELIWDVNDSSKGSEYISVPVEKSIMKDIALERRAELIENLGALDDAFAEKFILSNTEPTKTDIKEAIRKVTSASTGIPLFCGSSYKNIGVQPLLDAIVDYIPDPSESIPEEVTKYFKENDTVALAFKILHTKLKGPLTFIRVYSGSLQPGKKIFIMNRDISEKCGELLEANADEYVPIKKAEAGCIVAVSGLKETFTGDTLVGSQSEASSANNKAEGDSALLFGIAQVEPVFQCSIEPPSTGQQKNLDHALACLQREDPSLVVTVQQDTGQTVISGMGSLHLEIIKDRIIREFKVEPYLGALQIAYREALQTDLDNKSLTVDKSLGGSKHHVEIDLSIRRTLDEGQKPIFVVEANEENELHRLRPFHRKALENGVKMALCHGPLLGFPIVGAQVRLTHFVTTYATSISMITAAISQCIHKALRQASFESAIDLLEPFMRLEISLPENFVGTVLSDLSRRRATIESIKQLGSSRVISAVCPLADLTHYSTEVRTITSGRASFTMEIDSYRVMSATDRAEALRKASGFQ</sequence>
<evidence type="ECO:0000256" key="5">
    <source>
        <dbReference type="ARBA" id="ARBA00023134"/>
    </source>
</evidence>
<name>A0AAJ6VVU0_9ACAR</name>
<dbReference type="GO" id="GO:0005759">
    <property type="term" value="C:mitochondrial matrix"/>
    <property type="evidence" value="ECO:0007669"/>
    <property type="project" value="UniProtKB-ARBA"/>
</dbReference>
<dbReference type="GeneID" id="100898594"/>
<dbReference type="InterPro" id="IPR020568">
    <property type="entry name" value="Ribosomal_Su5_D2-typ_SF"/>
</dbReference>
<dbReference type="FunFam" id="3.30.70.240:FF:000001">
    <property type="entry name" value="Elongation factor G"/>
    <property type="match status" value="1"/>
</dbReference>
<dbReference type="PANTHER" id="PTHR43261:SF1">
    <property type="entry name" value="RIBOSOME-RELEASING FACTOR 2, MITOCHONDRIAL"/>
    <property type="match status" value="1"/>
</dbReference>
<evidence type="ECO:0000313" key="7">
    <source>
        <dbReference type="Proteomes" id="UP000694867"/>
    </source>
</evidence>
<feature type="domain" description="Tr-type G" evidence="6">
    <location>
        <begin position="28"/>
        <end position="309"/>
    </location>
</feature>
<dbReference type="Gene3D" id="3.30.70.240">
    <property type="match status" value="1"/>
</dbReference>
<dbReference type="AlphaFoldDB" id="A0AAJ6VVU0"/>
<dbReference type="SMART" id="SM00889">
    <property type="entry name" value="EFG_IV"/>
    <property type="match status" value="1"/>
</dbReference>
<dbReference type="InterPro" id="IPR053905">
    <property type="entry name" value="EF-G-like_DII"/>
</dbReference>
<dbReference type="Pfam" id="PF00009">
    <property type="entry name" value="GTP_EFTU"/>
    <property type="match status" value="1"/>
</dbReference>
<dbReference type="SUPFAM" id="SSF50447">
    <property type="entry name" value="Translation proteins"/>
    <property type="match status" value="1"/>
</dbReference>
<dbReference type="Pfam" id="PF14492">
    <property type="entry name" value="EFG_III"/>
    <property type="match status" value="1"/>
</dbReference>
<dbReference type="RefSeq" id="XP_003740372.1">
    <property type="nucleotide sequence ID" value="XM_003740324.1"/>
</dbReference>
<dbReference type="InterPro" id="IPR000640">
    <property type="entry name" value="EFG_V-like"/>
</dbReference>
<dbReference type="InterPro" id="IPR005517">
    <property type="entry name" value="Transl_elong_EFG/EF2_IV"/>
</dbReference>
<dbReference type="PANTHER" id="PTHR43261">
    <property type="entry name" value="TRANSLATION ELONGATION FACTOR G-RELATED"/>
    <property type="match status" value="1"/>
</dbReference>
<organism evidence="7 8">
    <name type="scientific">Galendromus occidentalis</name>
    <name type="common">western predatory mite</name>
    <dbReference type="NCBI Taxonomy" id="34638"/>
    <lineage>
        <taxon>Eukaryota</taxon>
        <taxon>Metazoa</taxon>
        <taxon>Ecdysozoa</taxon>
        <taxon>Arthropoda</taxon>
        <taxon>Chelicerata</taxon>
        <taxon>Arachnida</taxon>
        <taxon>Acari</taxon>
        <taxon>Parasitiformes</taxon>
        <taxon>Mesostigmata</taxon>
        <taxon>Gamasina</taxon>
        <taxon>Phytoseioidea</taxon>
        <taxon>Phytoseiidae</taxon>
        <taxon>Typhlodrominae</taxon>
        <taxon>Galendromus</taxon>
    </lineage>
</organism>
<dbReference type="Pfam" id="PF00679">
    <property type="entry name" value="EFG_C"/>
    <property type="match status" value="1"/>
</dbReference>
<dbReference type="FunFam" id="3.30.70.870:FF:000001">
    <property type="entry name" value="Elongation factor G"/>
    <property type="match status" value="1"/>
</dbReference>
<dbReference type="InterPro" id="IPR035649">
    <property type="entry name" value="EFG_V"/>
</dbReference>
<dbReference type="InterPro" id="IPR009022">
    <property type="entry name" value="EFG_III"/>
</dbReference>
<dbReference type="NCBIfam" id="TIGR00231">
    <property type="entry name" value="small_GTP"/>
    <property type="match status" value="1"/>
</dbReference>
<dbReference type="PROSITE" id="PS00301">
    <property type="entry name" value="G_TR_1"/>
    <property type="match status" value="1"/>
</dbReference>
<evidence type="ECO:0000256" key="3">
    <source>
        <dbReference type="ARBA" id="ARBA00022917"/>
    </source>
</evidence>
<dbReference type="Gene3D" id="3.30.70.870">
    <property type="entry name" value="Elongation Factor G (Translational Gtpase), domain 3"/>
    <property type="match status" value="1"/>
</dbReference>
<evidence type="ECO:0000313" key="8">
    <source>
        <dbReference type="RefSeq" id="XP_003740372.1"/>
    </source>
</evidence>
<dbReference type="Proteomes" id="UP000694867">
    <property type="component" value="Unplaced"/>
</dbReference>
<dbReference type="Pfam" id="PF22042">
    <property type="entry name" value="EF-G_D2"/>
    <property type="match status" value="1"/>
</dbReference>
<dbReference type="Gene3D" id="2.40.30.10">
    <property type="entry name" value="Translation factors"/>
    <property type="match status" value="1"/>
</dbReference>
<dbReference type="SUPFAM" id="SSF54980">
    <property type="entry name" value="EF-G C-terminal domain-like"/>
    <property type="match status" value="2"/>
</dbReference>
<dbReference type="SUPFAM" id="SSF54211">
    <property type="entry name" value="Ribosomal protein S5 domain 2-like"/>
    <property type="match status" value="1"/>
</dbReference>
<dbReference type="InterPro" id="IPR000795">
    <property type="entry name" value="T_Tr_GTP-bd_dom"/>
</dbReference>
<dbReference type="GO" id="GO:0003746">
    <property type="term" value="F:translation elongation factor activity"/>
    <property type="evidence" value="ECO:0007669"/>
    <property type="project" value="UniProtKB-KW"/>
</dbReference>
<accession>A0AAJ6VVU0</accession>
<dbReference type="CTD" id="42670"/>
<keyword evidence="7" id="KW-1185">Reference proteome</keyword>
<gene>
    <name evidence="8" type="primary">LOC100898594</name>
</gene>
<keyword evidence="5" id="KW-0342">GTP-binding</keyword>
<dbReference type="CDD" id="cd16262">
    <property type="entry name" value="EFG_III"/>
    <property type="match status" value="1"/>
</dbReference>